<dbReference type="EMBL" id="MF042360">
    <property type="protein sequence ID" value="ARV76926.1"/>
    <property type="molecule type" value="Genomic_DNA"/>
</dbReference>
<organism evidence="1 2">
    <name type="scientific">Pseudomonas phage Phabio</name>
    <dbReference type="NCBI Taxonomy" id="2006668"/>
    <lineage>
        <taxon>Viruses</taxon>
        <taxon>Duplodnaviria</taxon>
        <taxon>Heunggongvirae</taxon>
        <taxon>Uroviricota</taxon>
        <taxon>Caudoviricetes</taxon>
        <taxon>Chimalliviridae</taxon>
        <taxon>Phabiovirus</taxon>
        <taxon>Phabiovirus phabio</taxon>
    </lineage>
</organism>
<reference evidence="1 2" key="1">
    <citation type="submission" date="2017-05" db="EMBL/GenBank/DDBJ databases">
        <authorList>
            <person name="Song R."/>
            <person name="Chenine A.L."/>
            <person name="Ruprecht R.M."/>
        </authorList>
    </citation>
    <scope>NUCLEOTIDE SEQUENCE [LARGE SCALE GENOMIC DNA]</scope>
</reference>
<protein>
    <submittedName>
        <fullName evidence="1">Uncharacterized protein</fullName>
    </submittedName>
</protein>
<proteinExistence type="predicted"/>
<evidence type="ECO:0000313" key="2">
    <source>
        <dbReference type="Proteomes" id="UP000225448"/>
    </source>
</evidence>
<dbReference type="Proteomes" id="UP000225448">
    <property type="component" value="Segment"/>
</dbReference>
<accession>A0A1Y0SZ39</accession>
<keyword evidence="2" id="KW-1185">Reference proteome</keyword>
<gene>
    <name evidence="1" type="ORF">PHABIO_295</name>
</gene>
<sequence length="120" mass="13132">MNTERDKMVSEMDAYFEKIRVAISLGGASAFDFIEGTVDANGSTVIDAPTILDFVPADYYVYSLGIELRMKDPAVTTNPPVVDAQAVLTYQIAADGKVTILNNFNAVVTYYARITKPVKK</sequence>
<evidence type="ECO:0000313" key="1">
    <source>
        <dbReference type="EMBL" id="ARV76926.1"/>
    </source>
</evidence>
<name>A0A1Y0SZ39_9CAUD</name>